<organism evidence="3 4">
    <name type="scientific">Oesophagostomum dentatum</name>
    <name type="common">Nodular worm</name>
    <dbReference type="NCBI Taxonomy" id="61180"/>
    <lineage>
        <taxon>Eukaryota</taxon>
        <taxon>Metazoa</taxon>
        <taxon>Ecdysozoa</taxon>
        <taxon>Nematoda</taxon>
        <taxon>Chromadorea</taxon>
        <taxon>Rhabditida</taxon>
        <taxon>Rhabditina</taxon>
        <taxon>Rhabditomorpha</taxon>
        <taxon>Strongyloidea</taxon>
        <taxon>Strongylidae</taxon>
        <taxon>Oesophagostomum</taxon>
    </lineage>
</organism>
<dbReference type="SUPFAM" id="SSF54928">
    <property type="entry name" value="RNA-binding domain, RBD"/>
    <property type="match status" value="1"/>
</dbReference>
<dbReference type="Proteomes" id="UP000053660">
    <property type="component" value="Unassembled WGS sequence"/>
</dbReference>
<dbReference type="Pfam" id="PF00076">
    <property type="entry name" value="RRM_1"/>
    <property type="match status" value="1"/>
</dbReference>
<name>A0A0B1TJK4_OESDE</name>
<dbReference type="InterPro" id="IPR035979">
    <property type="entry name" value="RBD_domain_sf"/>
</dbReference>
<keyword evidence="4" id="KW-1185">Reference proteome</keyword>
<dbReference type="InterPro" id="IPR012677">
    <property type="entry name" value="Nucleotide-bd_a/b_plait_sf"/>
</dbReference>
<sequence>MHVMTIKVNRSSQILTRSLKFRKIYVHIILPLDYTWQIVRDRVQQFGETESVDMIAPGVARVRFALIQDAERMRGALTGTSVEGRTISVEYMH</sequence>
<dbReference type="SMART" id="SM00360">
    <property type="entry name" value="RRM"/>
    <property type="match status" value="1"/>
</dbReference>
<proteinExistence type="predicted"/>
<dbReference type="GO" id="GO:0003723">
    <property type="term" value="F:RNA binding"/>
    <property type="evidence" value="ECO:0007669"/>
    <property type="project" value="UniProtKB-UniRule"/>
</dbReference>
<evidence type="ECO:0000256" key="1">
    <source>
        <dbReference type="PROSITE-ProRule" id="PRU00176"/>
    </source>
</evidence>
<dbReference type="CDD" id="cd00590">
    <property type="entry name" value="RRM_SF"/>
    <property type="match status" value="1"/>
</dbReference>
<dbReference type="InterPro" id="IPR000504">
    <property type="entry name" value="RRM_dom"/>
</dbReference>
<evidence type="ECO:0000313" key="3">
    <source>
        <dbReference type="EMBL" id="KHJ97713.1"/>
    </source>
</evidence>
<dbReference type="OrthoDB" id="610462at2759"/>
<dbReference type="AlphaFoldDB" id="A0A0B1TJK4"/>
<dbReference type="PROSITE" id="PS50102">
    <property type="entry name" value="RRM"/>
    <property type="match status" value="1"/>
</dbReference>
<accession>A0A0B1TJK4</accession>
<feature type="domain" description="RRM" evidence="2">
    <location>
        <begin position="22"/>
        <end position="93"/>
    </location>
</feature>
<protein>
    <recommendedName>
        <fullName evidence="2">RRM domain-containing protein</fullName>
    </recommendedName>
</protein>
<evidence type="ECO:0000259" key="2">
    <source>
        <dbReference type="PROSITE" id="PS50102"/>
    </source>
</evidence>
<keyword evidence="1" id="KW-0694">RNA-binding</keyword>
<gene>
    <name evidence="3" type="ORF">OESDEN_02311</name>
</gene>
<evidence type="ECO:0000313" key="4">
    <source>
        <dbReference type="Proteomes" id="UP000053660"/>
    </source>
</evidence>
<dbReference type="EMBL" id="KN549410">
    <property type="protein sequence ID" value="KHJ97713.1"/>
    <property type="molecule type" value="Genomic_DNA"/>
</dbReference>
<dbReference type="Gene3D" id="3.30.70.330">
    <property type="match status" value="1"/>
</dbReference>
<reference evidence="3 4" key="1">
    <citation type="submission" date="2014-03" db="EMBL/GenBank/DDBJ databases">
        <title>Draft genome of the hookworm Oesophagostomum dentatum.</title>
        <authorList>
            <person name="Mitreva M."/>
        </authorList>
    </citation>
    <scope>NUCLEOTIDE SEQUENCE [LARGE SCALE GENOMIC DNA]</scope>
    <source>
        <strain evidence="3 4">OD-Hann</strain>
    </source>
</reference>